<dbReference type="EMBL" id="CP093344">
    <property type="protein sequence ID" value="WOG90111.1"/>
    <property type="molecule type" value="Genomic_DNA"/>
</dbReference>
<evidence type="ECO:0000313" key="3">
    <source>
        <dbReference type="EMBL" id="WOG90111.1"/>
    </source>
</evidence>
<evidence type="ECO:0000313" key="2">
    <source>
        <dbReference type="EMBL" id="KZN07434.1"/>
    </source>
</evidence>
<dbReference type="Gramene" id="KZN07434">
    <property type="protein sequence ID" value="KZN07434"/>
    <property type="gene ID" value="DCAR_008271"/>
</dbReference>
<accession>A0A166F7J5</accession>
<evidence type="ECO:0000256" key="1">
    <source>
        <dbReference type="SAM" id="MobiDB-lite"/>
    </source>
</evidence>
<dbReference type="EMBL" id="LNRQ01000002">
    <property type="protein sequence ID" value="KZN07434.1"/>
    <property type="molecule type" value="Genomic_DNA"/>
</dbReference>
<dbReference type="OMA" id="PREYVMP"/>
<dbReference type="AlphaFoldDB" id="A0A166F7J5"/>
<feature type="region of interest" description="Disordered" evidence="1">
    <location>
        <begin position="145"/>
        <end position="172"/>
    </location>
</feature>
<proteinExistence type="predicted"/>
<evidence type="ECO:0000313" key="4">
    <source>
        <dbReference type="Proteomes" id="UP000077755"/>
    </source>
</evidence>
<sequence>MEFSSEDNALTVDSSLIMPLDSSEHARSPQDLMTRRLKNRERQRRYRLRKRIEAERKASIMCQSAPPEIQLQLPELSSTCATRVHCQRNWKKDARRAHFSKEEVNKTGERLMSCTTPIIGGQVPCLPSGVDQQLPLESEIQFRSSSVIENSETPRSTLSRRHWKAEARNKKY</sequence>
<protein>
    <submittedName>
        <fullName evidence="2">Uncharacterized protein</fullName>
    </submittedName>
</protein>
<feature type="compositionally biased region" description="Polar residues" evidence="1">
    <location>
        <begin position="145"/>
        <end position="157"/>
    </location>
</feature>
<keyword evidence="4" id="KW-1185">Reference proteome</keyword>
<dbReference type="Proteomes" id="UP000077755">
    <property type="component" value="Chromosome 2"/>
</dbReference>
<reference evidence="2" key="1">
    <citation type="journal article" date="2016" name="Nat. Genet.">
        <title>A high-quality carrot genome assembly provides new insights into carotenoid accumulation and asterid genome evolution.</title>
        <authorList>
            <person name="Iorizzo M."/>
            <person name="Ellison S."/>
            <person name="Senalik D."/>
            <person name="Zeng P."/>
            <person name="Satapoomin P."/>
            <person name="Huang J."/>
            <person name="Bowman M."/>
            <person name="Iovene M."/>
            <person name="Sanseverino W."/>
            <person name="Cavagnaro P."/>
            <person name="Yildiz M."/>
            <person name="Macko-Podgorni A."/>
            <person name="Moranska E."/>
            <person name="Grzebelus E."/>
            <person name="Grzebelus D."/>
            <person name="Ashrafi H."/>
            <person name="Zheng Z."/>
            <person name="Cheng S."/>
            <person name="Spooner D."/>
            <person name="Van Deynze A."/>
            <person name="Simon P."/>
        </authorList>
    </citation>
    <scope>NUCLEOTIDE SEQUENCE [LARGE SCALE GENOMIC DNA]</scope>
    <source>
        <tissue evidence="2">Leaf</tissue>
    </source>
</reference>
<organism evidence="2">
    <name type="scientific">Daucus carota subsp. sativus</name>
    <name type="common">Carrot</name>
    <dbReference type="NCBI Taxonomy" id="79200"/>
    <lineage>
        <taxon>Eukaryota</taxon>
        <taxon>Viridiplantae</taxon>
        <taxon>Streptophyta</taxon>
        <taxon>Embryophyta</taxon>
        <taxon>Tracheophyta</taxon>
        <taxon>Spermatophyta</taxon>
        <taxon>Magnoliopsida</taxon>
        <taxon>eudicotyledons</taxon>
        <taxon>Gunneridae</taxon>
        <taxon>Pentapetalae</taxon>
        <taxon>asterids</taxon>
        <taxon>campanulids</taxon>
        <taxon>Apiales</taxon>
        <taxon>Apiaceae</taxon>
        <taxon>Apioideae</taxon>
        <taxon>Scandiceae</taxon>
        <taxon>Daucinae</taxon>
        <taxon>Daucus</taxon>
        <taxon>Daucus sect. Daucus</taxon>
    </lineage>
</organism>
<reference evidence="3" key="2">
    <citation type="submission" date="2022-03" db="EMBL/GenBank/DDBJ databases">
        <title>Draft title - Genomic analysis of global carrot germplasm unveils the trajectory of domestication and the origin of high carotenoid orange carrot.</title>
        <authorList>
            <person name="Iorizzo M."/>
            <person name="Ellison S."/>
            <person name="Senalik D."/>
            <person name="Macko-Podgorni A."/>
            <person name="Grzebelus D."/>
            <person name="Bostan H."/>
            <person name="Rolling W."/>
            <person name="Curaba J."/>
            <person name="Simon P."/>
        </authorList>
    </citation>
    <scope>NUCLEOTIDE SEQUENCE</scope>
    <source>
        <tissue evidence="3">Leaf</tissue>
    </source>
</reference>
<gene>
    <name evidence="2" type="ORF">DCAR_008271</name>
    <name evidence="3" type="ORF">DCAR_0209352</name>
</gene>
<name>A0A166F7J5_DAUCS</name>